<proteinExistence type="predicted"/>
<evidence type="ECO:0000313" key="2">
    <source>
        <dbReference type="Proteomes" id="UP000246806"/>
    </source>
</evidence>
<dbReference type="EMBL" id="KX987999">
    <property type="protein sequence ID" value="AQN32456.1"/>
    <property type="molecule type" value="Genomic_DNA"/>
</dbReference>
<sequence>MHLDEGFDVAEAKRLGFNVVNLFHLRRKQIEDYLKVPDKLKIGSRWTRYIRWQLAYIIYWDEKGVLRKKLLGELET</sequence>
<protein>
    <submittedName>
        <fullName evidence="1">Uncharacterized protein</fullName>
    </submittedName>
</protein>
<gene>
    <name evidence="1" type="ORF">BCP12_033</name>
</gene>
<reference evidence="1 2" key="1">
    <citation type="submission" date="2016-10" db="EMBL/GenBank/DDBJ databases">
        <title>Complete Genome Sequence of Bacillus Phage BCP12.</title>
        <authorList>
            <person name="Ghosh K."/>
            <person name="Kim K.-P."/>
        </authorList>
    </citation>
    <scope>NUCLEOTIDE SEQUENCE [LARGE SCALE GENOMIC DNA]</scope>
</reference>
<name>A0A2S0CSN9_9CAUD</name>
<dbReference type="Proteomes" id="UP000246806">
    <property type="component" value="Genome"/>
</dbReference>
<evidence type="ECO:0000313" key="1">
    <source>
        <dbReference type="EMBL" id="AQN32456.1"/>
    </source>
</evidence>
<organism evidence="1 2">
    <name type="scientific">Bacillus phage BCP12</name>
    <dbReference type="NCBI Taxonomy" id="1913122"/>
    <lineage>
        <taxon>Viruses</taxon>
        <taxon>Duplodnaviria</taxon>
        <taxon>Heunggongvirae</taxon>
        <taxon>Uroviricota</taxon>
        <taxon>Caudoviricetes</taxon>
        <taxon>Herelleviridae</taxon>
        <taxon>Bastillevirinae</taxon>
        <taxon>Tsarbombavirus</taxon>
        <taxon>Tsarbombavirus BCP78</taxon>
    </lineage>
</organism>
<accession>A0A2S0CSN9</accession>